<evidence type="ECO:0008006" key="4">
    <source>
        <dbReference type="Google" id="ProtNLM"/>
    </source>
</evidence>
<evidence type="ECO:0000313" key="2">
    <source>
        <dbReference type="EMBL" id="THU80317.1"/>
    </source>
</evidence>
<feature type="transmembrane region" description="Helical" evidence="1">
    <location>
        <begin position="20"/>
        <end position="39"/>
    </location>
</feature>
<protein>
    <recommendedName>
        <fullName evidence="4">Fungal N-terminal domain-containing protein</fullName>
    </recommendedName>
</protein>
<keyword evidence="3" id="KW-1185">Reference proteome</keyword>
<keyword evidence="1" id="KW-0472">Membrane</keyword>
<accession>A0A4S8KWI3</accession>
<proteinExistence type="predicted"/>
<sequence>MEVTSFISLLSSLLNAFSNATAIVASLVIILIVALYFLISSYYPCLNANKLDHIMHDLKKTVEDCRTNEVHLSLREDDSEAYIKVRQKYARIRMQNNVLRFAFSTTYLGARVKIIRDIVECHQDAHALNASLQNCIERKRLLQYDLEAQYLTSTNTARHRPSRTRAQSSRAD</sequence>
<dbReference type="EMBL" id="ML179916">
    <property type="protein sequence ID" value="THU80317.1"/>
    <property type="molecule type" value="Genomic_DNA"/>
</dbReference>
<organism evidence="2 3">
    <name type="scientific">Dendrothele bispora (strain CBS 962.96)</name>
    <dbReference type="NCBI Taxonomy" id="1314807"/>
    <lineage>
        <taxon>Eukaryota</taxon>
        <taxon>Fungi</taxon>
        <taxon>Dikarya</taxon>
        <taxon>Basidiomycota</taxon>
        <taxon>Agaricomycotina</taxon>
        <taxon>Agaricomycetes</taxon>
        <taxon>Agaricomycetidae</taxon>
        <taxon>Agaricales</taxon>
        <taxon>Agaricales incertae sedis</taxon>
        <taxon>Dendrothele</taxon>
    </lineage>
</organism>
<evidence type="ECO:0000256" key="1">
    <source>
        <dbReference type="SAM" id="Phobius"/>
    </source>
</evidence>
<gene>
    <name evidence="2" type="ORF">K435DRAFT_874497</name>
</gene>
<reference evidence="2 3" key="1">
    <citation type="journal article" date="2019" name="Nat. Ecol. Evol.">
        <title>Megaphylogeny resolves global patterns of mushroom evolution.</title>
        <authorList>
            <person name="Varga T."/>
            <person name="Krizsan K."/>
            <person name="Foldi C."/>
            <person name="Dima B."/>
            <person name="Sanchez-Garcia M."/>
            <person name="Sanchez-Ramirez S."/>
            <person name="Szollosi G.J."/>
            <person name="Szarkandi J.G."/>
            <person name="Papp V."/>
            <person name="Albert L."/>
            <person name="Andreopoulos W."/>
            <person name="Angelini C."/>
            <person name="Antonin V."/>
            <person name="Barry K.W."/>
            <person name="Bougher N.L."/>
            <person name="Buchanan P."/>
            <person name="Buyck B."/>
            <person name="Bense V."/>
            <person name="Catcheside P."/>
            <person name="Chovatia M."/>
            <person name="Cooper J."/>
            <person name="Damon W."/>
            <person name="Desjardin D."/>
            <person name="Finy P."/>
            <person name="Geml J."/>
            <person name="Haridas S."/>
            <person name="Hughes K."/>
            <person name="Justo A."/>
            <person name="Karasinski D."/>
            <person name="Kautmanova I."/>
            <person name="Kiss B."/>
            <person name="Kocsube S."/>
            <person name="Kotiranta H."/>
            <person name="LaButti K.M."/>
            <person name="Lechner B.E."/>
            <person name="Liimatainen K."/>
            <person name="Lipzen A."/>
            <person name="Lukacs Z."/>
            <person name="Mihaltcheva S."/>
            <person name="Morgado L.N."/>
            <person name="Niskanen T."/>
            <person name="Noordeloos M.E."/>
            <person name="Ohm R.A."/>
            <person name="Ortiz-Santana B."/>
            <person name="Ovrebo C."/>
            <person name="Racz N."/>
            <person name="Riley R."/>
            <person name="Savchenko A."/>
            <person name="Shiryaev A."/>
            <person name="Soop K."/>
            <person name="Spirin V."/>
            <person name="Szebenyi C."/>
            <person name="Tomsovsky M."/>
            <person name="Tulloss R.E."/>
            <person name="Uehling J."/>
            <person name="Grigoriev I.V."/>
            <person name="Vagvolgyi C."/>
            <person name="Papp T."/>
            <person name="Martin F.M."/>
            <person name="Miettinen O."/>
            <person name="Hibbett D.S."/>
            <person name="Nagy L.G."/>
        </authorList>
    </citation>
    <scope>NUCLEOTIDE SEQUENCE [LARGE SCALE GENOMIC DNA]</scope>
    <source>
        <strain evidence="2 3">CBS 962.96</strain>
    </source>
</reference>
<name>A0A4S8KWI3_DENBC</name>
<keyword evidence="1" id="KW-1133">Transmembrane helix</keyword>
<evidence type="ECO:0000313" key="3">
    <source>
        <dbReference type="Proteomes" id="UP000297245"/>
    </source>
</evidence>
<keyword evidence="1" id="KW-0812">Transmembrane</keyword>
<dbReference type="AlphaFoldDB" id="A0A4S8KWI3"/>
<dbReference type="Proteomes" id="UP000297245">
    <property type="component" value="Unassembled WGS sequence"/>
</dbReference>